<evidence type="ECO:0000256" key="10">
    <source>
        <dbReference type="SAM" id="MobiDB-lite"/>
    </source>
</evidence>
<comment type="similarity">
    <text evidence="9">Belongs to the methyltransferase superfamily. METTL18 family.</text>
</comment>
<dbReference type="Proteomes" id="UP000265515">
    <property type="component" value="Unassembled WGS sequence"/>
</dbReference>
<gene>
    <name evidence="11" type="ORF">CBR_g21255</name>
</gene>
<keyword evidence="12" id="KW-1185">Reference proteome</keyword>
<dbReference type="SUPFAM" id="SSF53335">
    <property type="entry name" value="S-adenosyl-L-methionine-dependent methyltransferases"/>
    <property type="match status" value="1"/>
</dbReference>
<comment type="subcellular location">
    <subcellularLocation>
        <location evidence="2">Cytoplasm</location>
    </subcellularLocation>
    <subcellularLocation>
        <location evidence="1">Nucleus</location>
    </subcellularLocation>
</comment>
<dbReference type="Gene3D" id="3.40.50.150">
    <property type="entry name" value="Vaccinia Virus protein VP39"/>
    <property type="match status" value="1"/>
</dbReference>
<dbReference type="InterPro" id="IPR029063">
    <property type="entry name" value="SAM-dependent_MTases_sf"/>
</dbReference>
<dbReference type="GO" id="GO:0018064">
    <property type="term" value="F:protein-L-histidine N-tele-methyltransferase activity"/>
    <property type="evidence" value="ECO:0007669"/>
    <property type="project" value="UniProtKB-EC"/>
</dbReference>
<evidence type="ECO:0000256" key="9">
    <source>
        <dbReference type="ARBA" id="ARBA00038126"/>
    </source>
</evidence>
<keyword evidence="6" id="KW-0808">Transferase</keyword>
<feature type="region of interest" description="Disordered" evidence="10">
    <location>
        <begin position="24"/>
        <end position="43"/>
    </location>
</feature>
<accession>A0A388L139</accession>
<feature type="region of interest" description="Disordered" evidence="10">
    <location>
        <begin position="295"/>
        <end position="327"/>
    </location>
</feature>
<dbReference type="PANTHER" id="PTHR14614">
    <property type="entry name" value="HEPATOCELLULAR CARCINOMA-ASSOCIATED ANTIGEN"/>
    <property type="match status" value="1"/>
</dbReference>
<proteinExistence type="inferred from homology"/>
<organism evidence="11 12">
    <name type="scientific">Chara braunii</name>
    <name type="common">Braun's stonewort</name>
    <dbReference type="NCBI Taxonomy" id="69332"/>
    <lineage>
        <taxon>Eukaryota</taxon>
        <taxon>Viridiplantae</taxon>
        <taxon>Streptophyta</taxon>
        <taxon>Charophyceae</taxon>
        <taxon>Charales</taxon>
        <taxon>Characeae</taxon>
        <taxon>Chara</taxon>
    </lineage>
</organism>
<evidence type="ECO:0000313" key="11">
    <source>
        <dbReference type="EMBL" id="GBG76015.1"/>
    </source>
</evidence>
<dbReference type="Gramene" id="GBG76015">
    <property type="protein sequence ID" value="GBG76015"/>
    <property type="gene ID" value="CBR_g21255"/>
</dbReference>
<dbReference type="EC" id="2.1.1.85" evidence="3"/>
<dbReference type="Pfam" id="PF10294">
    <property type="entry name" value="Methyltransf_16"/>
    <property type="match status" value="1"/>
</dbReference>
<reference evidence="11 12" key="1">
    <citation type="journal article" date="2018" name="Cell">
        <title>The Chara Genome: Secondary Complexity and Implications for Plant Terrestrialization.</title>
        <authorList>
            <person name="Nishiyama T."/>
            <person name="Sakayama H."/>
            <person name="Vries J.D."/>
            <person name="Buschmann H."/>
            <person name="Saint-Marcoux D."/>
            <person name="Ullrich K.K."/>
            <person name="Haas F.B."/>
            <person name="Vanderstraeten L."/>
            <person name="Becker D."/>
            <person name="Lang D."/>
            <person name="Vosolsobe S."/>
            <person name="Rombauts S."/>
            <person name="Wilhelmsson P.K.I."/>
            <person name="Janitza P."/>
            <person name="Kern R."/>
            <person name="Heyl A."/>
            <person name="Rumpler F."/>
            <person name="Villalobos L.I.A.C."/>
            <person name="Clay J.M."/>
            <person name="Skokan R."/>
            <person name="Toyoda A."/>
            <person name="Suzuki Y."/>
            <person name="Kagoshima H."/>
            <person name="Schijlen E."/>
            <person name="Tajeshwar N."/>
            <person name="Catarino B."/>
            <person name="Hetherington A.J."/>
            <person name="Saltykova A."/>
            <person name="Bonnot C."/>
            <person name="Breuninger H."/>
            <person name="Symeonidi A."/>
            <person name="Radhakrishnan G.V."/>
            <person name="Van Nieuwerburgh F."/>
            <person name="Deforce D."/>
            <person name="Chang C."/>
            <person name="Karol K.G."/>
            <person name="Hedrich R."/>
            <person name="Ulvskov P."/>
            <person name="Glockner G."/>
            <person name="Delwiche C.F."/>
            <person name="Petrasek J."/>
            <person name="Van de Peer Y."/>
            <person name="Friml J."/>
            <person name="Beilby M."/>
            <person name="Dolan L."/>
            <person name="Kohara Y."/>
            <person name="Sugano S."/>
            <person name="Fujiyama A."/>
            <person name="Delaux P.-M."/>
            <person name="Quint M."/>
            <person name="TheiBen G."/>
            <person name="Hagemann M."/>
            <person name="Harholt J."/>
            <person name="Dunand C."/>
            <person name="Zachgo S."/>
            <person name="Langdale J."/>
            <person name="Maumus F."/>
            <person name="Straeten D.V.D."/>
            <person name="Gould S.B."/>
            <person name="Rensing S.A."/>
        </authorList>
    </citation>
    <scope>NUCLEOTIDE SEQUENCE [LARGE SCALE GENOMIC DNA]</scope>
    <source>
        <strain evidence="11 12">S276</strain>
    </source>
</reference>
<dbReference type="GO" id="GO:0005634">
    <property type="term" value="C:nucleus"/>
    <property type="evidence" value="ECO:0007669"/>
    <property type="project" value="UniProtKB-SubCell"/>
</dbReference>
<evidence type="ECO:0000256" key="3">
    <source>
        <dbReference type="ARBA" id="ARBA00012533"/>
    </source>
</evidence>
<dbReference type="GO" id="GO:0032259">
    <property type="term" value="P:methylation"/>
    <property type="evidence" value="ECO:0007669"/>
    <property type="project" value="UniProtKB-KW"/>
</dbReference>
<keyword evidence="8" id="KW-0539">Nucleus</keyword>
<evidence type="ECO:0000256" key="4">
    <source>
        <dbReference type="ARBA" id="ARBA00022490"/>
    </source>
</evidence>
<keyword evidence="5" id="KW-0489">Methyltransferase</keyword>
<dbReference type="STRING" id="69332.A0A388L139"/>
<dbReference type="InterPro" id="IPR019410">
    <property type="entry name" value="Methyltransf_16"/>
</dbReference>
<dbReference type="PANTHER" id="PTHR14614:SF39">
    <property type="entry name" value="HISTIDINE PROTEIN METHYLTRANSFERASE 1 HOMOLOG"/>
    <property type="match status" value="1"/>
</dbReference>
<evidence type="ECO:0000256" key="5">
    <source>
        <dbReference type="ARBA" id="ARBA00022603"/>
    </source>
</evidence>
<feature type="compositionally biased region" description="Basic and acidic residues" evidence="10">
    <location>
        <begin position="311"/>
        <end position="323"/>
    </location>
</feature>
<feature type="region of interest" description="Disordered" evidence="10">
    <location>
        <begin position="256"/>
        <end position="277"/>
    </location>
</feature>
<name>A0A388L139_CHABU</name>
<dbReference type="OrthoDB" id="1723750at2759"/>
<protein>
    <recommendedName>
        <fullName evidence="3">protein-histidine N-methyltransferase</fullName>
        <ecNumber evidence="3">2.1.1.85</ecNumber>
    </recommendedName>
</protein>
<evidence type="ECO:0000256" key="1">
    <source>
        <dbReference type="ARBA" id="ARBA00004123"/>
    </source>
</evidence>
<keyword evidence="4" id="KW-0963">Cytoplasm</keyword>
<evidence type="ECO:0000256" key="6">
    <source>
        <dbReference type="ARBA" id="ARBA00022679"/>
    </source>
</evidence>
<dbReference type="AlphaFoldDB" id="A0A388L139"/>
<sequence>MDWKSTFRFNFSFRNNSLRSSSKAEKLIPADDERDGGSSPSAVPAREVLSTEAIASSLAPETITLHRGLTLLKGRVSSSEFSHLGCSHSDLIPGKYEGGMKLWECTIDLIETLRQELQDGRLSFRGKDVLELGCGHGLPGILACIKGARSVHFQDFNVDVLRALTIPNVERNLEHAKIQAPRPSDGPVRLTPTRKPRVRYFAGDWSDVGRLLSISERGASATAMVEMAQEQMGPSSAEATVTSGRDKVLHTSPLASLSASSSNDREGVPQEPQKGFAGPLEGIVAEEVGPNCERDVVADRSPDGSDEVNVEGDRAEGDEKNRNDAAPLAQEPCRYDVILMSETVYSPASLPKLYALLKKVSTVNVLDIRLFDCRPQLFISFTTFCKVGV</sequence>
<dbReference type="EMBL" id="BFEA01000235">
    <property type="protein sequence ID" value="GBG76015.1"/>
    <property type="molecule type" value="Genomic_DNA"/>
</dbReference>
<dbReference type="GO" id="GO:0005737">
    <property type="term" value="C:cytoplasm"/>
    <property type="evidence" value="ECO:0007669"/>
    <property type="project" value="UniProtKB-SubCell"/>
</dbReference>
<dbReference type="OMA" id="ERERKDC"/>
<keyword evidence="7" id="KW-0949">S-adenosyl-L-methionine</keyword>
<evidence type="ECO:0000256" key="8">
    <source>
        <dbReference type="ARBA" id="ARBA00023242"/>
    </source>
</evidence>
<comment type="caution">
    <text evidence="11">The sequence shown here is derived from an EMBL/GenBank/DDBJ whole genome shotgun (WGS) entry which is preliminary data.</text>
</comment>
<evidence type="ECO:0000256" key="7">
    <source>
        <dbReference type="ARBA" id="ARBA00022691"/>
    </source>
</evidence>
<evidence type="ECO:0000256" key="2">
    <source>
        <dbReference type="ARBA" id="ARBA00004496"/>
    </source>
</evidence>
<evidence type="ECO:0000313" key="12">
    <source>
        <dbReference type="Proteomes" id="UP000265515"/>
    </source>
</evidence>